<dbReference type="HOGENOM" id="CLU_3223396_0_0_12"/>
<evidence type="ECO:0000313" key="1">
    <source>
        <dbReference type="EMBL" id="AEF82013.1"/>
    </source>
</evidence>
<dbReference type="InParanoid" id="F5YGF6"/>
<name>F5YGF6_LEAAZ</name>
<dbReference type="GO" id="GO:0004386">
    <property type="term" value="F:helicase activity"/>
    <property type="evidence" value="ECO:0007669"/>
    <property type="project" value="UniProtKB-KW"/>
</dbReference>
<organism evidence="1 2">
    <name type="scientific">Leadbettera azotonutricia (strain ATCC BAA-888 / DSM 13862 / ZAS-9)</name>
    <name type="common">Treponema azotonutricium</name>
    <dbReference type="NCBI Taxonomy" id="545695"/>
    <lineage>
        <taxon>Bacteria</taxon>
        <taxon>Pseudomonadati</taxon>
        <taxon>Spirochaetota</taxon>
        <taxon>Spirochaetia</taxon>
        <taxon>Spirochaetales</taxon>
        <taxon>Breznakiellaceae</taxon>
        <taxon>Leadbettera</taxon>
    </lineage>
</organism>
<evidence type="ECO:0000313" key="2">
    <source>
        <dbReference type="Proteomes" id="UP000009222"/>
    </source>
</evidence>
<keyword evidence="1" id="KW-0547">Nucleotide-binding</keyword>
<accession>F5YGF6</accession>
<dbReference type="STRING" id="545695.TREAZ_2361"/>
<dbReference type="Proteomes" id="UP000009222">
    <property type="component" value="Chromosome"/>
</dbReference>
<sequence length="44" mass="5001">MPTIFDNIHKPDLAFALNSTLGDAKRADFCIGYFNLRSWNLLPC</sequence>
<keyword evidence="1" id="KW-0378">Hydrolase</keyword>
<keyword evidence="2" id="KW-1185">Reference proteome</keyword>
<protein>
    <submittedName>
        <fullName evidence="1">Helicase domain protein</fullName>
    </submittedName>
</protein>
<keyword evidence="1" id="KW-0347">Helicase</keyword>
<reference evidence="2" key="1">
    <citation type="submission" date="2009-12" db="EMBL/GenBank/DDBJ databases">
        <title>Complete sequence of Treponema azotonutricium strain ZAS-9.</title>
        <authorList>
            <person name="Tetu S.G."/>
            <person name="Matson E."/>
            <person name="Ren Q."/>
            <person name="Seshadri R."/>
            <person name="Elbourne L."/>
            <person name="Hassan K.A."/>
            <person name="Durkin A."/>
            <person name="Radune D."/>
            <person name="Mohamoud Y."/>
            <person name="Shay R."/>
            <person name="Jin S."/>
            <person name="Zhang X."/>
            <person name="Lucey K."/>
            <person name="Ballor N.R."/>
            <person name="Ottesen E."/>
            <person name="Rosenthal R."/>
            <person name="Allen A."/>
            <person name="Leadbetter J.R."/>
            <person name="Paulsen I.T."/>
        </authorList>
    </citation>
    <scope>NUCLEOTIDE SEQUENCE [LARGE SCALE GENOMIC DNA]</scope>
    <source>
        <strain evidence="2">ATCC BAA-888 / DSM 13862 / ZAS-9</strain>
    </source>
</reference>
<proteinExistence type="predicted"/>
<gene>
    <name evidence="1" type="ordered locus">TREAZ_2361</name>
</gene>
<dbReference type="AlphaFoldDB" id="F5YGF6"/>
<keyword evidence="1" id="KW-0067">ATP-binding</keyword>
<dbReference type="EMBL" id="CP001841">
    <property type="protein sequence ID" value="AEF82013.1"/>
    <property type="molecule type" value="Genomic_DNA"/>
</dbReference>
<reference evidence="1 2" key="2">
    <citation type="journal article" date="2011" name="ISME J.">
        <title>RNA-seq reveals cooperative metabolic interactions between two termite-gut spirochete species in co-culture.</title>
        <authorList>
            <person name="Rosenthal A.Z."/>
            <person name="Matson E.G."/>
            <person name="Eldar A."/>
            <person name="Leadbetter J.R."/>
        </authorList>
    </citation>
    <scope>NUCLEOTIDE SEQUENCE [LARGE SCALE GENOMIC DNA]</scope>
    <source>
        <strain evidence="2">ATCC BAA-888 / DSM 13862 / ZAS-9</strain>
    </source>
</reference>
<dbReference type="KEGG" id="taz:TREAZ_2361"/>